<protein>
    <recommendedName>
        <fullName evidence="3">F-box domain-containing protein</fullName>
    </recommendedName>
</protein>
<evidence type="ECO:0000313" key="2">
    <source>
        <dbReference type="Proteomes" id="UP000660729"/>
    </source>
</evidence>
<organism evidence="1 2">
    <name type="scientific">Pseudocercospora fuligena</name>
    <dbReference type="NCBI Taxonomy" id="685502"/>
    <lineage>
        <taxon>Eukaryota</taxon>
        <taxon>Fungi</taxon>
        <taxon>Dikarya</taxon>
        <taxon>Ascomycota</taxon>
        <taxon>Pezizomycotina</taxon>
        <taxon>Dothideomycetes</taxon>
        <taxon>Dothideomycetidae</taxon>
        <taxon>Mycosphaerellales</taxon>
        <taxon>Mycosphaerellaceae</taxon>
        <taxon>Pseudocercospora</taxon>
    </lineage>
</organism>
<gene>
    <name evidence="1" type="ORF">HII31_00349</name>
</gene>
<dbReference type="Proteomes" id="UP000660729">
    <property type="component" value="Unassembled WGS sequence"/>
</dbReference>
<evidence type="ECO:0008006" key="3">
    <source>
        <dbReference type="Google" id="ProtNLM"/>
    </source>
</evidence>
<proteinExistence type="predicted"/>
<keyword evidence="2" id="KW-1185">Reference proteome</keyword>
<sequence length="223" mass="25595">MATNENESQADRSIFPFFKLARELRDQIYDECLEDRTMRIRGKFGCRAEHVARVNLLLVSRQFKSEYSESAVEKTKMTITYIPQVVYRSSRRTPPASMRFGLPLASLHVRFVRLNLACYRLLSEPIQLRVHRLCVEDLVRLLPSLRALIIRVSFEGSLGLLPELIGDLNQGAWLKLQALKSLEVYYRPHERSDQTILAEIGERHELVAKLSPATGKVQALAED</sequence>
<reference evidence="1" key="1">
    <citation type="submission" date="2020-04" db="EMBL/GenBank/DDBJ databases">
        <title>Draft genome resource of the tomato pathogen Pseudocercospora fuligena.</title>
        <authorList>
            <person name="Zaccaron A."/>
        </authorList>
    </citation>
    <scope>NUCLEOTIDE SEQUENCE</scope>
    <source>
        <strain evidence="1">PF001</strain>
    </source>
</reference>
<comment type="caution">
    <text evidence="1">The sequence shown here is derived from an EMBL/GenBank/DDBJ whole genome shotgun (WGS) entry which is preliminary data.</text>
</comment>
<name>A0A8H6VNR1_9PEZI</name>
<dbReference type="OrthoDB" id="3650808at2759"/>
<dbReference type="EMBL" id="JABCIY010000001">
    <property type="protein sequence ID" value="KAF7198610.1"/>
    <property type="molecule type" value="Genomic_DNA"/>
</dbReference>
<evidence type="ECO:0000313" key="1">
    <source>
        <dbReference type="EMBL" id="KAF7198610.1"/>
    </source>
</evidence>
<accession>A0A8H6VNR1</accession>
<dbReference type="AlphaFoldDB" id="A0A8H6VNR1"/>